<dbReference type="InterPro" id="IPR006102">
    <property type="entry name" value="Ig-like_GH2"/>
</dbReference>
<feature type="domain" description="Glycoside hydrolase family 2 immunoglobulin-like beta-sandwich" evidence="4">
    <location>
        <begin position="182"/>
        <end position="273"/>
    </location>
</feature>
<comment type="similarity">
    <text evidence="1">Belongs to the glycosyl hydrolase 2 family.</text>
</comment>
<dbReference type="Gene3D" id="3.20.20.80">
    <property type="entry name" value="Glycosidases"/>
    <property type="match status" value="1"/>
</dbReference>
<protein>
    <submittedName>
        <fullName evidence="5">Glycoside hydrolase family 2 sugar binding protein</fullName>
    </submittedName>
</protein>
<dbReference type="HOGENOM" id="CLU_300510_0_0_10"/>
<dbReference type="RefSeq" id="WP_013631869.1">
    <property type="nucleotide sequence ID" value="NC_015177.1"/>
</dbReference>
<dbReference type="Gene3D" id="2.60.120.260">
    <property type="entry name" value="Galactose-binding domain-like"/>
    <property type="match status" value="1"/>
</dbReference>
<keyword evidence="3" id="KW-0326">Glycosidase</keyword>
<evidence type="ECO:0000256" key="1">
    <source>
        <dbReference type="ARBA" id="ARBA00007401"/>
    </source>
</evidence>
<dbReference type="InterPro" id="IPR036156">
    <property type="entry name" value="Beta-gal/glucu_dom_sf"/>
</dbReference>
<dbReference type="PANTHER" id="PTHR42732:SF1">
    <property type="entry name" value="BETA-MANNOSIDASE"/>
    <property type="match status" value="1"/>
</dbReference>
<evidence type="ECO:0000256" key="2">
    <source>
        <dbReference type="ARBA" id="ARBA00022801"/>
    </source>
</evidence>
<dbReference type="SUPFAM" id="SSF49303">
    <property type="entry name" value="beta-Galactosidase/glucuronidase domain"/>
    <property type="match status" value="1"/>
</dbReference>
<evidence type="ECO:0000313" key="5">
    <source>
        <dbReference type="EMBL" id="ADY51369.1"/>
    </source>
</evidence>
<accession>F0S971</accession>
<reference evidence="6" key="2">
    <citation type="submission" date="2011-02" db="EMBL/GenBank/DDBJ databases">
        <title>The complete genome of Pedobacter saltans DSM 12145.</title>
        <authorList>
            <consortium name="US DOE Joint Genome Institute (JGI-PGF)"/>
            <person name="Lucas S."/>
            <person name="Copeland A."/>
            <person name="Lapidus A."/>
            <person name="Bruce D."/>
            <person name="Goodwin L."/>
            <person name="Pitluck S."/>
            <person name="Kyrpides N."/>
            <person name="Mavromatis K."/>
            <person name="Pagani I."/>
            <person name="Ivanova N."/>
            <person name="Ovchinnikova G."/>
            <person name="Lu M."/>
            <person name="Detter J.C."/>
            <person name="Han C."/>
            <person name="Land M."/>
            <person name="Hauser L."/>
            <person name="Markowitz V."/>
            <person name="Cheng J.-F."/>
            <person name="Hugenholtz P."/>
            <person name="Woyke T."/>
            <person name="Wu D."/>
            <person name="Tindall B."/>
            <person name="Pomrenke H.G."/>
            <person name="Brambilla E."/>
            <person name="Klenk H.-P."/>
            <person name="Eisen J.A."/>
        </authorList>
    </citation>
    <scope>NUCLEOTIDE SEQUENCE [LARGE SCALE GENOMIC DNA]</scope>
    <source>
        <strain evidence="6">ATCC 51119 / DSM 12145 / JCM 21818 / LMG 10337 / NBRC 100064 / NCIMB 13643</strain>
    </source>
</reference>
<dbReference type="InterPro" id="IPR017853">
    <property type="entry name" value="GH"/>
</dbReference>
<proteinExistence type="inferred from homology"/>
<dbReference type="InterPro" id="IPR013783">
    <property type="entry name" value="Ig-like_fold"/>
</dbReference>
<dbReference type="InterPro" id="IPR008979">
    <property type="entry name" value="Galactose-bd-like_sf"/>
</dbReference>
<evidence type="ECO:0000259" key="4">
    <source>
        <dbReference type="Pfam" id="PF00703"/>
    </source>
</evidence>
<dbReference type="eggNOG" id="COG3250">
    <property type="taxonomic scope" value="Bacteria"/>
</dbReference>
<sequence>MLGINIKTALIVFAFLPFFVLAKNPDMTVSLNGDWQFGKARNYTGVTRVPGIATDPAKIGTEKLWYKKRVQLPAGDWKYATLQLKGARFLPEVFINGEAVSKQNGGMAPTFHLLKHKAVKPGTAVDIEIALASLNDIKPEDASFIPPADQWRSNVSSGLWDDVILHLHGSKRIDRIIPFIDYKNQKASIRFDLVNLRGENQPSKVQLEVLDQNGKVLIAKKGVSTSLSDSISFQYNNILKSWSPDAPHLYRLRLSISDKSGLSDQQTISFGIKKFEVKGKQFYLNNAPSKIRGGTVVWHRWVRSAEGRELGFDTTWFKKNIVQRLKDHGANYLRFHLGKPPERFLDLCDQYGLLVQYEWSFFHGMPATKESLLEQYKNWLDVAMRHPSVALIHPYNETEGEQLDTAWDALGILLKNYPPLVLEDRDVIHVHKYWWSLFENLGLYYDNADQFPKAIMVDEFGGNYLDEKGELGGYKALKESYLRFLGRENTVSERLNFHAASHAKVSEYWRRIDAGGFAPFCILSSWEDGNTWFMGNLKDGNPKPVWEDLTAAFSPVSVSLELWDRNFEPGQKIDLPVYLFNDSDNPYTYAVKLSIENKSGQVIWQQEVKAKADKFSKRVEKIPVVLPVGQGSYTIKAVLQNKPSTVKYPVVSKWEIQVFKAMVPAELAGTRVAVPENEPELKAFLNNHQIASEPLKEETKSDLIITSSHTWNQLSKGDEKLKTILQNAIEKGASVLMLDAGPKHLGQGYPSKNGELGPLQGVVKISDPEISTYQLFKGVSLKFTEAAEPESHLHPDKNNDALWANLSKDNTRLWNGMRGGLIVPAADMEFSGLSSKAFMSQWTARGANESQIKKGPYYAYELQGFYEFSSKANDEAVQKKLKAKVEFLVEDAPALASAINPRTPVSMTDLALGYLESQKGTAESFAPLANCGKNLTRTPVAMINFGTGKGKLIVSQLLTAGRMAKGFGEAGLYDIRYDEAAVQNVLNMMKLALQGK</sequence>
<dbReference type="PANTHER" id="PTHR42732">
    <property type="entry name" value="BETA-GALACTOSIDASE"/>
    <property type="match status" value="1"/>
</dbReference>
<dbReference type="STRING" id="762903.Pedsa_0797"/>
<dbReference type="Pfam" id="PF00703">
    <property type="entry name" value="Glyco_hydro_2"/>
    <property type="match status" value="1"/>
</dbReference>
<organism evidence="5 6">
    <name type="scientific">Pseudopedobacter saltans (strain ATCC 51119 / DSM 12145 / JCM 21818 / CCUG 39354 / LMG 10337 / NBRC 100064 / NCIMB 13643)</name>
    <name type="common">Pedobacter saltans</name>
    <dbReference type="NCBI Taxonomy" id="762903"/>
    <lineage>
        <taxon>Bacteria</taxon>
        <taxon>Pseudomonadati</taxon>
        <taxon>Bacteroidota</taxon>
        <taxon>Sphingobacteriia</taxon>
        <taxon>Sphingobacteriales</taxon>
        <taxon>Sphingobacteriaceae</taxon>
        <taxon>Pseudopedobacter</taxon>
    </lineage>
</organism>
<reference evidence="5 6" key="1">
    <citation type="journal article" date="2011" name="Stand. Genomic Sci.">
        <title>Complete genome sequence of the gliding, heparinolytic Pedobacter saltans type strain (113).</title>
        <authorList>
            <person name="Liolios K."/>
            <person name="Sikorski J."/>
            <person name="Lu M."/>
            <person name="Nolan M."/>
            <person name="Lapidus A."/>
            <person name="Lucas S."/>
            <person name="Hammon N."/>
            <person name="Deshpande S."/>
            <person name="Cheng J.F."/>
            <person name="Tapia R."/>
            <person name="Han C."/>
            <person name="Goodwin L."/>
            <person name="Pitluck S."/>
            <person name="Huntemann M."/>
            <person name="Ivanova N."/>
            <person name="Pagani I."/>
            <person name="Mavromatis K."/>
            <person name="Ovchinikova G."/>
            <person name="Pati A."/>
            <person name="Chen A."/>
            <person name="Palaniappan K."/>
            <person name="Land M."/>
            <person name="Hauser L."/>
            <person name="Brambilla E.M."/>
            <person name="Kotsyurbenko O."/>
            <person name="Rohde M."/>
            <person name="Tindall B.J."/>
            <person name="Abt B."/>
            <person name="Goker M."/>
            <person name="Detter J.C."/>
            <person name="Woyke T."/>
            <person name="Bristow J."/>
            <person name="Eisen J.A."/>
            <person name="Markowitz V."/>
            <person name="Hugenholtz P."/>
            <person name="Klenk H.P."/>
            <person name="Kyrpides N.C."/>
        </authorList>
    </citation>
    <scope>NUCLEOTIDE SEQUENCE [LARGE SCALE GENOMIC DNA]</scope>
    <source>
        <strain evidence="6">ATCC 51119 / DSM 12145 / JCM 21818 / LMG 10337 / NBRC 100064 / NCIMB 13643</strain>
    </source>
</reference>
<dbReference type="Proteomes" id="UP000000310">
    <property type="component" value="Chromosome"/>
</dbReference>
<keyword evidence="6" id="KW-1185">Reference proteome</keyword>
<dbReference type="InterPro" id="IPR051913">
    <property type="entry name" value="GH2_Domain-Containing"/>
</dbReference>
<dbReference type="SUPFAM" id="SSF49785">
    <property type="entry name" value="Galactose-binding domain-like"/>
    <property type="match status" value="1"/>
</dbReference>
<gene>
    <name evidence="5" type="ordered locus">Pedsa_0797</name>
</gene>
<keyword evidence="2 5" id="KW-0378">Hydrolase</keyword>
<name>F0S971_PSESL</name>
<evidence type="ECO:0000256" key="3">
    <source>
        <dbReference type="ARBA" id="ARBA00023295"/>
    </source>
</evidence>
<dbReference type="GO" id="GO:0005975">
    <property type="term" value="P:carbohydrate metabolic process"/>
    <property type="evidence" value="ECO:0007669"/>
    <property type="project" value="InterPro"/>
</dbReference>
<dbReference type="AlphaFoldDB" id="F0S971"/>
<dbReference type="EMBL" id="CP002545">
    <property type="protein sequence ID" value="ADY51369.1"/>
    <property type="molecule type" value="Genomic_DNA"/>
</dbReference>
<dbReference type="Gene3D" id="2.60.40.10">
    <property type="entry name" value="Immunoglobulins"/>
    <property type="match status" value="1"/>
</dbReference>
<dbReference type="KEGG" id="psn:Pedsa_0797"/>
<dbReference type="SUPFAM" id="SSF51445">
    <property type="entry name" value="(Trans)glycosidases"/>
    <property type="match status" value="1"/>
</dbReference>
<evidence type="ECO:0000313" key="6">
    <source>
        <dbReference type="Proteomes" id="UP000000310"/>
    </source>
</evidence>
<dbReference type="GO" id="GO:0004553">
    <property type="term" value="F:hydrolase activity, hydrolyzing O-glycosyl compounds"/>
    <property type="evidence" value="ECO:0007669"/>
    <property type="project" value="InterPro"/>
</dbReference>